<dbReference type="Proteomes" id="UP000287651">
    <property type="component" value="Unassembled WGS sequence"/>
</dbReference>
<reference evidence="1 2" key="1">
    <citation type="journal article" date="2014" name="Agronomy (Basel)">
        <title>A Draft Genome Sequence for Ensete ventricosum, the Drought-Tolerant Tree Against Hunger.</title>
        <authorList>
            <person name="Harrison J."/>
            <person name="Moore K.A."/>
            <person name="Paszkiewicz K."/>
            <person name="Jones T."/>
            <person name="Grant M."/>
            <person name="Ambacheew D."/>
            <person name="Muzemil S."/>
            <person name="Studholme D.J."/>
        </authorList>
    </citation>
    <scope>NUCLEOTIDE SEQUENCE [LARGE SCALE GENOMIC DNA]</scope>
</reference>
<organism evidence="1 2">
    <name type="scientific">Ensete ventricosum</name>
    <name type="common">Abyssinian banana</name>
    <name type="synonym">Musa ensete</name>
    <dbReference type="NCBI Taxonomy" id="4639"/>
    <lineage>
        <taxon>Eukaryota</taxon>
        <taxon>Viridiplantae</taxon>
        <taxon>Streptophyta</taxon>
        <taxon>Embryophyta</taxon>
        <taxon>Tracheophyta</taxon>
        <taxon>Spermatophyta</taxon>
        <taxon>Magnoliopsida</taxon>
        <taxon>Liliopsida</taxon>
        <taxon>Zingiberales</taxon>
        <taxon>Musaceae</taxon>
        <taxon>Ensete</taxon>
    </lineage>
</organism>
<gene>
    <name evidence="1" type="ORF">B296_00010028</name>
</gene>
<evidence type="ECO:0000313" key="2">
    <source>
        <dbReference type="Proteomes" id="UP000287651"/>
    </source>
</evidence>
<accession>A0A426ZSP2</accession>
<name>A0A426ZSP2_ENSVE</name>
<comment type="caution">
    <text evidence="1">The sequence shown here is derived from an EMBL/GenBank/DDBJ whole genome shotgun (WGS) entry which is preliminary data.</text>
</comment>
<evidence type="ECO:0000313" key="1">
    <source>
        <dbReference type="EMBL" id="RRT67047.1"/>
    </source>
</evidence>
<dbReference type="EMBL" id="AMZH03005183">
    <property type="protein sequence ID" value="RRT67047.1"/>
    <property type="molecule type" value="Genomic_DNA"/>
</dbReference>
<protein>
    <submittedName>
        <fullName evidence="1">Uncharacterized protein</fullName>
    </submittedName>
</protein>
<sequence length="71" mass="7842">MELLSYHIHLILSGDECFVAAASHGADIRWCYPLNSKSARHREFSQKDAVPTPTVRAAMAEIPTGAVRHLP</sequence>
<proteinExistence type="predicted"/>
<dbReference type="AlphaFoldDB" id="A0A426ZSP2"/>